<name>A0A820Q5I8_9BILA</name>
<evidence type="ECO:0000313" key="2">
    <source>
        <dbReference type="EMBL" id="CAF4415081.1"/>
    </source>
</evidence>
<sequence length="68" mass="7586">LEKSASFKASHADSHSTCSHRRTYSDYNHTNCVSSSNKSATLPCRTHEKKSLLDDSVLGDCMHEETRS</sequence>
<dbReference type="AlphaFoldDB" id="A0A820Q5I8"/>
<comment type="caution">
    <text evidence="2">The sequence shown here is derived from an EMBL/GenBank/DDBJ whole genome shotgun (WGS) entry which is preliminary data.</text>
</comment>
<reference evidence="2" key="1">
    <citation type="submission" date="2021-02" db="EMBL/GenBank/DDBJ databases">
        <authorList>
            <person name="Nowell W R."/>
        </authorList>
    </citation>
    <scope>NUCLEOTIDE SEQUENCE</scope>
</reference>
<accession>A0A820Q5I8</accession>
<evidence type="ECO:0000256" key="1">
    <source>
        <dbReference type="SAM" id="MobiDB-lite"/>
    </source>
</evidence>
<dbReference type="Proteomes" id="UP000663844">
    <property type="component" value="Unassembled WGS sequence"/>
</dbReference>
<protein>
    <submittedName>
        <fullName evidence="2">Uncharacterized protein</fullName>
    </submittedName>
</protein>
<organism evidence="2 3">
    <name type="scientific">Adineta steineri</name>
    <dbReference type="NCBI Taxonomy" id="433720"/>
    <lineage>
        <taxon>Eukaryota</taxon>
        <taxon>Metazoa</taxon>
        <taxon>Spiralia</taxon>
        <taxon>Gnathifera</taxon>
        <taxon>Rotifera</taxon>
        <taxon>Eurotatoria</taxon>
        <taxon>Bdelloidea</taxon>
        <taxon>Adinetida</taxon>
        <taxon>Adinetidae</taxon>
        <taxon>Adineta</taxon>
    </lineage>
</organism>
<feature type="non-terminal residue" evidence="2">
    <location>
        <position position="68"/>
    </location>
</feature>
<evidence type="ECO:0000313" key="3">
    <source>
        <dbReference type="Proteomes" id="UP000663844"/>
    </source>
</evidence>
<proteinExistence type="predicted"/>
<feature type="region of interest" description="Disordered" evidence="1">
    <location>
        <begin position="1"/>
        <end position="25"/>
    </location>
</feature>
<feature type="non-terminal residue" evidence="2">
    <location>
        <position position="1"/>
    </location>
</feature>
<dbReference type="EMBL" id="CAJOAZ010028137">
    <property type="protein sequence ID" value="CAF4415081.1"/>
    <property type="molecule type" value="Genomic_DNA"/>
</dbReference>
<feature type="compositionally biased region" description="Basic and acidic residues" evidence="1">
    <location>
        <begin position="1"/>
        <end position="14"/>
    </location>
</feature>
<gene>
    <name evidence="2" type="ORF">OXD698_LOCUS52280</name>
</gene>